<sequence>MKFKIALFILMVTFLGISGYSQEMEDIEIEKHIVPKPEFNNLKPEQRAQIEEINIETRKTIIPIRAQIELKEIELQKEMESEKPDKDKIMKIAKEIHELHWQIKKAQLEQQLKINALLTPEQREQLKMHKREIIKKRIKQRLDD</sequence>
<gene>
    <name evidence="1" type="ORF">ENX68_07495</name>
</gene>
<dbReference type="EMBL" id="DTOZ01000183">
    <property type="protein sequence ID" value="HGE78821.1"/>
    <property type="molecule type" value="Genomic_DNA"/>
</dbReference>
<comment type="caution">
    <text evidence="1">The sequence shown here is derived from an EMBL/GenBank/DDBJ whole genome shotgun (WGS) entry which is preliminary data.</text>
</comment>
<reference evidence="1" key="1">
    <citation type="journal article" date="2020" name="mSystems">
        <title>Genome- and Community-Level Interaction Insights into Carbon Utilization and Element Cycling Functions of Hydrothermarchaeota in Hydrothermal Sediment.</title>
        <authorList>
            <person name="Zhou Z."/>
            <person name="Liu Y."/>
            <person name="Xu W."/>
            <person name="Pan J."/>
            <person name="Luo Z.H."/>
            <person name="Li M."/>
        </authorList>
    </citation>
    <scope>NUCLEOTIDE SEQUENCE [LARGE SCALE GENOMIC DNA]</scope>
    <source>
        <strain evidence="1">SpSt-961</strain>
    </source>
</reference>
<dbReference type="Pfam" id="PF13801">
    <property type="entry name" value="Metal_resist"/>
    <property type="match status" value="1"/>
</dbReference>
<accession>A0A7V3VUG2</accession>
<dbReference type="Gene3D" id="1.20.120.1490">
    <property type="match status" value="1"/>
</dbReference>
<evidence type="ECO:0000313" key="1">
    <source>
        <dbReference type="EMBL" id="HGE78821.1"/>
    </source>
</evidence>
<proteinExistence type="predicted"/>
<name>A0A7V3VUG2_UNCW3</name>
<protein>
    <submittedName>
        <fullName evidence="1">Periplasmic heavy metal sensor</fullName>
    </submittedName>
</protein>
<dbReference type="InterPro" id="IPR025961">
    <property type="entry name" value="Metal_resist"/>
</dbReference>
<organism evidence="1">
    <name type="scientific">candidate division WOR-3 bacterium</name>
    <dbReference type="NCBI Taxonomy" id="2052148"/>
    <lineage>
        <taxon>Bacteria</taxon>
        <taxon>Bacteria division WOR-3</taxon>
    </lineage>
</organism>
<dbReference type="AlphaFoldDB" id="A0A7V3VUG2"/>